<evidence type="ECO:0000313" key="1">
    <source>
        <dbReference type="EMBL" id="QRC99510.1"/>
    </source>
</evidence>
<protein>
    <submittedName>
        <fullName evidence="1">Uncharacterized protein</fullName>
    </submittedName>
</protein>
<dbReference type="Proteomes" id="UP000663193">
    <property type="component" value="Chromosome 9"/>
</dbReference>
<keyword evidence="2" id="KW-1185">Reference proteome</keyword>
<dbReference type="KEGG" id="pno:SNOG_14419"/>
<proteinExistence type="predicted"/>
<gene>
    <name evidence="1" type="ORF">JI435_144190</name>
</gene>
<dbReference type="EMBL" id="CP069031">
    <property type="protein sequence ID" value="QRC99510.1"/>
    <property type="molecule type" value="Genomic_DNA"/>
</dbReference>
<dbReference type="RefSeq" id="XP_001804607.1">
    <property type="nucleotide sequence ID" value="XM_001804555.1"/>
</dbReference>
<name>A0A7U2I174_PHANO</name>
<dbReference type="VEuPathDB" id="FungiDB:JI435_144190"/>
<sequence>MPATIDEPEDDFVCVASPVLPTAKSITVHEDFVEVTAGIDEPVELYQTTVERTPTKIVVTLHGEQPQTKVLNAKQAIALLVTMFFDRIPVGSPLKRYQFQEGLSVLDDCAKFLSNTPSCYFDLIHVLHDIAADSRWVLSLVLRDFLEDKNWPSAVFVGHEIHPVVWAVLLGPLGLAAGSIEGKLRADILLEAEDHWVQKHVHDEDFDAQLTELARFAAALCEMGKEALTPPEHVLPEAVPATTVASDPVARRRARKIAVSKVRIVGPA</sequence>
<dbReference type="AlphaFoldDB" id="A0A7U2I174"/>
<evidence type="ECO:0000313" key="2">
    <source>
        <dbReference type="Proteomes" id="UP000663193"/>
    </source>
</evidence>
<accession>A0A7U2I174</accession>
<reference evidence="2" key="1">
    <citation type="journal article" date="2021" name="BMC Genomics">
        <title>Chromosome-level genome assembly and manually-curated proteome of model necrotroph Parastagonospora nodorum Sn15 reveals a genome-wide trove of candidate effector homologs, and redundancy of virulence-related functions within an accessory chromosome.</title>
        <authorList>
            <person name="Bertazzoni S."/>
            <person name="Jones D.A.B."/>
            <person name="Phan H.T."/>
            <person name="Tan K.-C."/>
            <person name="Hane J.K."/>
        </authorList>
    </citation>
    <scope>NUCLEOTIDE SEQUENCE [LARGE SCALE GENOMIC DNA]</scope>
    <source>
        <strain evidence="2">SN15 / ATCC MYA-4574 / FGSC 10173)</strain>
    </source>
</reference>
<organism evidence="1 2">
    <name type="scientific">Phaeosphaeria nodorum (strain SN15 / ATCC MYA-4574 / FGSC 10173)</name>
    <name type="common">Glume blotch fungus</name>
    <name type="synonym">Parastagonospora nodorum</name>
    <dbReference type="NCBI Taxonomy" id="321614"/>
    <lineage>
        <taxon>Eukaryota</taxon>
        <taxon>Fungi</taxon>
        <taxon>Dikarya</taxon>
        <taxon>Ascomycota</taxon>
        <taxon>Pezizomycotina</taxon>
        <taxon>Dothideomycetes</taxon>
        <taxon>Pleosporomycetidae</taxon>
        <taxon>Pleosporales</taxon>
        <taxon>Pleosporineae</taxon>
        <taxon>Phaeosphaeriaceae</taxon>
        <taxon>Parastagonospora</taxon>
    </lineage>
</organism>